<keyword evidence="8" id="KW-1185">Reference proteome</keyword>
<keyword evidence="3 6" id="KW-0812">Transmembrane</keyword>
<feature type="transmembrane region" description="Helical" evidence="6">
    <location>
        <begin position="233"/>
        <end position="252"/>
    </location>
</feature>
<evidence type="ECO:0000256" key="6">
    <source>
        <dbReference type="SAM" id="Phobius"/>
    </source>
</evidence>
<dbReference type="PATRIC" id="fig|1561003.3.peg.683"/>
<dbReference type="GO" id="GO:0015658">
    <property type="term" value="F:branched-chain amino acid transmembrane transporter activity"/>
    <property type="evidence" value="ECO:0007669"/>
    <property type="project" value="InterPro"/>
</dbReference>
<gene>
    <name evidence="7" type="primary">livM</name>
    <name evidence="7" type="ORF">Ark11_0678</name>
</gene>
<dbReference type="PANTHER" id="PTHR30482:SF10">
    <property type="entry name" value="HIGH-AFFINITY BRANCHED-CHAIN AMINO ACID TRANSPORT PROTEIN BRAE"/>
    <property type="match status" value="1"/>
</dbReference>
<dbReference type="RefSeq" id="WP_092342938.1">
    <property type="nucleotide sequence ID" value="NZ_FLSL01000094.1"/>
</dbReference>
<feature type="transmembrane region" description="Helical" evidence="6">
    <location>
        <begin position="125"/>
        <end position="143"/>
    </location>
</feature>
<feature type="transmembrane region" description="Helical" evidence="6">
    <location>
        <begin position="272"/>
        <end position="295"/>
    </location>
</feature>
<dbReference type="Pfam" id="PF02653">
    <property type="entry name" value="BPD_transp_2"/>
    <property type="match status" value="1"/>
</dbReference>
<evidence type="ECO:0000256" key="3">
    <source>
        <dbReference type="ARBA" id="ARBA00022692"/>
    </source>
</evidence>
<dbReference type="STRING" id="1561003.Ark11_0678"/>
<dbReference type="InterPro" id="IPR043428">
    <property type="entry name" value="LivM-like"/>
</dbReference>
<evidence type="ECO:0000313" key="8">
    <source>
        <dbReference type="Proteomes" id="UP000198651"/>
    </source>
</evidence>
<dbReference type="PANTHER" id="PTHR30482">
    <property type="entry name" value="HIGH-AFFINITY BRANCHED-CHAIN AMINO ACID TRANSPORT SYSTEM PERMEASE"/>
    <property type="match status" value="1"/>
</dbReference>
<evidence type="ECO:0000256" key="4">
    <source>
        <dbReference type="ARBA" id="ARBA00022989"/>
    </source>
</evidence>
<accession>A0A0S4M475</accession>
<dbReference type="Proteomes" id="UP000198651">
    <property type="component" value="Chromosome I"/>
</dbReference>
<feature type="transmembrane region" description="Helical" evidence="6">
    <location>
        <begin position="46"/>
        <end position="65"/>
    </location>
</feature>
<name>A0A0S4M475_9BURK</name>
<keyword evidence="2" id="KW-1003">Cell membrane</keyword>
<sequence length="360" mass="39333">MSISIPLRIRKLACNMKPTIAIILCLSLPLMAGTIGQTWERNLDFILLYIIQAIGLNIILGYTGLLNLGFAAFYGCGAYCYALLASPHLGIHLPALVVLPISGLVAAILGLIVGAPALRLKGDYFALLTIGFGQVFIDLINNLNHPVNITNGPQGILSIDPFKILGIDFSLPLVMGKIHLSSLQLHYYLFLTIIIALIYVCHLLKNNYVGRAFMAIRENEIAARACGIKPYRYKMLSFFLGAFCSGVGGALFAELQGFVSPSSFNLLESFNILTIVILGGSESMVGIIASCVFMLSVPELLRSWLPVVEQLISTESQSPSWIRNLFDPEVIRQSIIGIAIVLMATFRPNGIFSDKRKLLK</sequence>
<protein>
    <submittedName>
        <fullName evidence="7">Branched chain amino acid transporter permease subunit</fullName>
    </submittedName>
</protein>
<comment type="subcellular location">
    <subcellularLocation>
        <location evidence="1">Cell membrane</location>
        <topology evidence="1">Multi-pass membrane protein</topology>
    </subcellularLocation>
</comment>
<keyword evidence="5 6" id="KW-0472">Membrane</keyword>
<feature type="transmembrane region" description="Helical" evidence="6">
    <location>
        <begin position="185"/>
        <end position="204"/>
    </location>
</feature>
<keyword evidence="4 6" id="KW-1133">Transmembrane helix</keyword>
<evidence type="ECO:0000256" key="1">
    <source>
        <dbReference type="ARBA" id="ARBA00004651"/>
    </source>
</evidence>
<dbReference type="AlphaFoldDB" id="A0A0S4M475"/>
<reference evidence="8" key="1">
    <citation type="submission" date="2015-11" db="EMBL/GenBank/DDBJ databases">
        <authorList>
            <person name="Seth-Smith H.M.B."/>
        </authorList>
    </citation>
    <scope>NUCLEOTIDE SEQUENCE [LARGE SCALE GENOMIC DNA]</scope>
    <source>
        <strain evidence="8">2013Ark11</strain>
    </source>
</reference>
<evidence type="ECO:0000256" key="2">
    <source>
        <dbReference type="ARBA" id="ARBA00022475"/>
    </source>
</evidence>
<feature type="transmembrane region" description="Helical" evidence="6">
    <location>
        <begin position="97"/>
        <end position="118"/>
    </location>
</feature>
<evidence type="ECO:0000256" key="5">
    <source>
        <dbReference type="ARBA" id="ARBA00023136"/>
    </source>
</evidence>
<dbReference type="GO" id="GO:0005886">
    <property type="term" value="C:plasma membrane"/>
    <property type="evidence" value="ECO:0007669"/>
    <property type="project" value="UniProtKB-SubCell"/>
</dbReference>
<feature type="transmembrane region" description="Helical" evidence="6">
    <location>
        <begin position="72"/>
        <end position="91"/>
    </location>
</feature>
<dbReference type="EMBL" id="LN906597">
    <property type="protein sequence ID" value="CUT17514.1"/>
    <property type="molecule type" value="Genomic_DNA"/>
</dbReference>
<organism evidence="7 8">
    <name type="scientific">Candidatus Ichthyocystis hellenicum</name>
    <dbReference type="NCBI Taxonomy" id="1561003"/>
    <lineage>
        <taxon>Bacteria</taxon>
        <taxon>Pseudomonadati</taxon>
        <taxon>Pseudomonadota</taxon>
        <taxon>Betaproteobacteria</taxon>
        <taxon>Burkholderiales</taxon>
        <taxon>Candidatus Ichthyocystis</taxon>
    </lineage>
</organism>
<dbReference type="CDD" id="cd06581">
    <property type="entry name" value="TM_PBP1_LivM_like"/>
    <property type="match status" value="1"/>
</dbReference>
<proteinExistence type="predicted"/>
<dbReference type="InterPro" id="IPR001851">
    <property type="entry name" value="ABC_transp_permease"/>
</dbReference>
<evidence type="ECO:0000313" key="7">
    <source>
        <dbReference type="EMBL" id="CUT17514.1"/>
    </source>
</evidence>
<dbReference type="OrthoDB" id="9034298at2"/>